<feature type="non-terminal residue" evidence="4">
    <location>
        <position position="1"/>
    </location>
</feature>
<dbReference type="PANTHER" id="PTHR30487">
    <property type="entry name" value="TYPE 4 PREPILIN-LIKE PROTEINS LEADER PEPTIDE-PROCESSING ENZYME"/>
    <property type="match status" value="1"/>
</dbReference>
<keyword evidence="2" id="KW-1133">Transmembrane helix</keyword>
<comment type="similarity">
    <text evidence="1">Belongs to the peptidase A24 family.</text>
</comment>
<dbReference type="GO" id="GO:0006465">
    <property type="term" value="P:signal peptide processing"/>
    <property type="evidence" value="ECO:0007669"/>
    <property type="project" value="TreeGrafter"/>
</dbReference>
<dbReference type="AlphaFoldDB" id="X1T443"/>
<keyword evidence="2" id="KW-0472">Membrane</keyword>
<feature type="transmembrane region" description="Helical" evidence="2">
    <location>
        <begin position="12"/>
        <end position="32"/>
    </location>
</feature>
<protein>
    <recommendedName>
        <fullName evidence="3">Prepilin type IV endopeptidase peptidase domain-containing protein</fullName>
    </recommendedName>
</protein>
<proteinExistence type="inferred from homology"/>
<dbReference type="EMBL" id="BARW01008627">
    <property type="protein sequence ID" value="GAI86166.1"/>
    <property type="molecule type" value="Genomic_DNA"/>
</dbReference>
<dbReference type="InterPro" id="IPR000045">
    <property type="entry name" value="Prepilin_IV_endopep_pep"/>
</dbReference>
<keyword evidence="2" id="KW-0812">Transmembrane</keyword>
<dbReference type="GO" id="GO:0005886">
    <property type="term" value="C:plasma membrane"/>
    <property type="evidence" value="ECO:0007669"/>
    <property type="project" value="TreeGrafter"/>
</dbReference>
<evidence type="ECO:0000259" key="3">
    <source>
        <dbReference type="Pfam" id="PF01478"/>
    </source>
</evidence>
<dbReference type="InterPro" id="IPR050882">
    <property type="entry name" value="Prepilin_peptidase/N-MTase"/>
</dbReference>
<reference evidence="4" key="1">
    <citation type="journal article" date="2014" name="Front. Microbiol.">
        <title>High frequency of phylogenetically diverse reductive dehalogenase-homologous genes in deep subseafloor sedimentary metagenomes.</title>
        <authorList>
            <person name="Kawai M."/>
            <person name="Futagami T."/>
            <person name="Toyoda A."/>
            <person name="Takaki Y."/>
            <person name="Nishi S."/>
            <person name="Hori S."/>
            <person name="Arai W."/>
            <person name="Tsubouchi T."/>
            <person name="Morono Y."/>
            <person name="Uchiyama I."/>
            <person name="Ito T."/>
            <person name="Fujiyama A."/>
            <person name="Inagaki F."/>
            <person name="Takami H."/>
        </authorList>
    </citation>
    <scope>NUCLEOTIDE SEQUENCE</scope>
    <source>
        <strain evidence="4">Expedition CK06-06</strain>
    </source>
</reference>
<evidence type="ECO:0000256" key="1">
    <source>
        <dbReference type="ARBA" id="ARBA00005801"/>
    </source>
</evidence>
<sequence length="114" mass="12143">IIGISLPWPESVNGVIGGAIGFALLLIPAFIYKEGMGWGDVKMAALIGLVTGFPLVFVALFMGVVLGGLVAGILLLLKKKKRKEHIAFGPFLSVATMVTLLRGSDILNWYLGLF</sequence>
<evidence type="ECO:0000313" key="4">
    <source>
        <dbReference type="EMBL" id="GAI86166.1"/>
    </source>
</evidence>
<dbReference type="GO" id="GO:0004190">
    <property type="term" value="F:aspartic-type endopeptidase activity"/>
    <property type="evidence" value="ECO:0007669"/>
    <property type="project" value="InterPro"/>
</dbReference>
<dbReference type="Gene3D" id="1.20.120.1220">
    <property type="match status" value="1"/>
</dbReference>
<name>X1T443_9ZZZZ</name>
<accession>X1T443</accession>
<feature type="domain" description="Prepilin type IV endopeptidase peptidase" evidence="3">
    <location>
        <begin position="10"/>
        <end position="71"/>
    </location>
</feature>
<evidence type="ECO:0000256" key="2">
    <source>
        <dbReference type="SAM" id="Phobius"/>
    </source>
</evidence>
<organism evidence="4">
    <name type="scientific">marine sediment metagenome</name>
    <dbReference type="NCBI Taxonomy" id="412755"/>
    <lineage>
        <taxon>unclassified sequences</taxon>
        <taxon>metagenomes</taxon>
        <taxon>ecological metagenomes</taxon>
    </lineage>
</organism>
<dbReference type="PANTHER" id="PTHR30487:SF0">
    <property type="entry name" value="PREPILIN LEADER PEPTIDASE_N-METHYLTRANSFERASE-RELATED"/>
    <property type="match status" value="1"/>
</dbReference>
<comment type="caution">
    <text evidence="4">The sequence shown here is derived from an EMBL/GenBank/DDBJ whole genome shotgun (WGS) entry which is preliminary data.</text>
</comment>
<dbReference type="Pfam" id="PF01478">
    <property type="entry name" value="Peptidase_A24"/>
    <property type="match status" value="1"/>
</dbReference>
<gene>
    <name evidence="4" type="ORF">S12H4_17610</name>
</gene>
<feature type="transmembrane region" description="Helical" evidence="2">
    <location>
        <begin position="44"/>
        <end position="77"/>
    </location>
</feature>